<keyword evidence="1" id="KW-0862">Zinc</keyword>
<sequence length="763" mass="83962">MAVPEKPALASFETLFTDNPQILERATGYWESGRVGPVRQIAPQLYHAQVTGTSDDHYDVDIRLSATDADSATDTGSTAAEADDTTDAAETGESARQSRGSIIRIQSAACTCPYQSTPYCKHIGAVLFELRRQLVAAENHRDDDADRPAIAHTVLAPIQHALAKRLDQGDGHLLFMWSTVLRNTAKTMLSAPNAEQPLLAQSQAQELIFTAIRDYGEYRQNLDGDAGHDGDDPDQAAHTNDSGDGRGPGTTYRGDAPYQQFIDAILTVADNALQSRDFANACSNLRLCVHSIITFIHGIDVDPMPLLGLMDRLVMRIRCFMENVAEFADSTDAGKALSTIEQAAYDDDLRRCDPLNSMLLISCALAFARYDDKRMWAYDVIDNALVRNLGDSDYDPGDPDYPYDHDCPNCPDYDDDDDVGDHFGCPDCESAMPPQSARILRMFTLMAAYDLFALSDDDARRRQLLDAHPSSSPLTLMDAAVMIRENRFRSAYMTASRFLAMSADAREADLDISRNGLLPDLLPHGWHTIMECCAEGLADVAMLAGVYRHYIIACDDKTDVHYVADLRALMRRHGGISTEEWHETARVLAWDCARDVIARIKRRSETIAGITLGRTGQSILRNPAYEQIIIDERLSDEAMVCCTAIDYPPLPLLHVLAINHPDAAWMIILDALPAGAVEPGMAMKALGLAAGAAFRIDRGNGWHDGRGGSARLESRRGIYRQIAAQLRRAAAVFGDDATRVVARGIVARYPNRPALREELAFAL</sequence>
<dbReference type="InterPro" id="IPR007527">
    <property type="entry name" value="Znf_SWIM"/>
</dbReference>
<dbReference type="EMBL" id="RQSP01000044">
    <property type="protein sequence ID" value="KAB5605442.1"/>
    <property type="molecule type" value="Genomic_DNA"/>
</dbReference>
<feature type="region of interest" description="Disordered" evidence="2">
    <location>
        <begin position="69"/>
        <end position="99"/>
    </location>
</feature>
<comment type="caution">
    <text evidence="4">The sequence shown here is derived from an EMBL/GenBank/DDBJ whole genome shotgun (WGS) entry which is preliminary data.</text>
</comment>
<protein>
    <recommendedName>
        <fullName evidence="3">SWIM-type domain-containing protein</fullName>
    </recommendedName>
</protein>
<organism evidence="4 5">
    <name type="scientific">Bifidobacterium jacchi</name>
    <dbReference type="NCBI Taxonomy" id="2490545"/>
    <lineage>
        <taxon>Bacteria</taxon>
        <taxon>Bacillati</taxon>
        <taxon>Actinomycetota</taxon>
        <taxon>Actinomycetes</taxon>
        <taxon>Bifidobacteriales</taxon>
        <taxon>Bifidobacteriaceae</taxon>
        <taxon>Bifidobacterium</taxon>
    </lineage>
</organism>
<dbReference type="PROSITE" id="PS50966">
    <property type="entry name" value="ZF_SWIM"/>
    <property type="match status" value="1"/>
</dbReference>
<dbReference type="GO" id="GO:0008270">
    <property type="term" value="F:zinc ion binding"/>
    <property type="evidence" value="ECO:0007669"/>
    <property type="project" value="UniProtKB-KW"/>
</dbReference>
<evidence type="ECO:0000256" key="1">
    <source>
        <dbReference type="PROSITE-ProRule" id="PRU00325"/>
    </source>
</evidence>
<gene>
    <name evidence="4" type="ORF">EHS19_09110</name>
</gene>
<proteinExistence type="predicted"/>
<evidence type="ECO:0000256" key="2">
    <source>
        <dbReference type="SAM" id="MobiDB-lite"/>
    </source>
</evidence>
<feature type="compositionally biased region" description="Basic and acidic residues" evidence="2">
    <location>
        <begin position="220"/>
        <end position="230"/>
    </location>
</feature>
<keyword evidence="5" id="KW-1185">Reference proteome</keyword>
<dbReference type="Proteomes" id="UP000326336">
    <property type="component" value="Unassembled WGS sequence"/>
</dbReference>
<reference evidence="4 5" key="1">
    <citation type="journal article" date="2019" name="Int. J. Syst. Evol. Microbiol.">
        <title>Bifidobacterium jacchi sp. nov., isolated from the faeces of a baby common marmoset (Callithrix jacchus).</title>
        <authorList>
            <person name="Modesto M."/>
            <person name="Watanabe K."/>
            <person name="Arita M."/>
            <person name="Satti M."/>
            <person name="Oki K."/>
            <person name="Sciavilla P."/>
            <person name="Patavino C."/>
            <person name="Camma C."/>
            <person name="Michelini S."/>
            <person name="Sgorbati B."/>
            <person name="Mattarelli P."/>
        </authorList>
    </citation>
    <scope>NUCLEOTIDE SEQUENCE [LARGE SCALE GENOMIC DNA]</scope>
    <source>
        <strain evidence="4 5">MRM 9.3</strain>
    </source>
</reference>
<accession>A0A5N5RDR9</accession>
<keyword evidence="1" id="KW-0479">Metal-binding</keyword>
<dbReference type="OrthoDB" id="3223880at2"/>
<name>A0A5N5RDR9_9BIFI</name>
<evidence type="ECO:0000313" key="5">
    <source>
        <dbReference type="Proteomes" id="UP000326336"/>
    </source>
</evidence>
<keyword evidence="1" id="KW-0863">Zinc-finger</keyword>
<feature type="compositionally biased region" description="Low complexity" evidence="2">
    <location>
        <begin position="69"/>
        <end position="80"/>
    </location>
</feature>
<feature type="region of interest" description="Disordered" evidence="2">
    <location>
        <begin position="220"/>
        <end position="253"/>
    </location>
</feature>
<evidence type="ECO:0000259" key="3">
    <source>
        <dbReference type="PROSITE" id="PS50966"/>
    </source>
</evidence>
<evidence type="ECO:0000313" key="4">
    <source>
        <dbReference type="EMBL" id="KAB5605442.1"/>
    </source>
</evidence>
<feature type="domain" description="SWIM-type" evidence="3">
    <location>
        <begin position="101"/>
        <end position="131"/>
    </location>
</feature>
<dbReference type="AlphaFoldDB" id="A0A5N5RDR9"/>